<dbReference type="RefSeq" id="WP_117315997.1">
    <property type="nucleotide sequence ID" value="NZ_CP031769.1"/>
</dbReference>
<dbReference type="OrthoDB" id="6332784at2"/>
<reference evidence="1 2" key="1">
    <citation type="submission" date="2018-08" db="EMBL/GenBank/DDBJ databases">
        <title>Salinimonas sediminis sp. nov., a piezophilic bacterium isolated from a deep-sea sediment sample from the New Britain Trench.</title>
        <authorList>
            <person name="Cao J."/>
        </authorList>
    </citation>
    <scope>NUCLEOTIDE SEQUENCE [LARGE SCALE GENOMIC DNA]</scope>
    <source>
        <strain evidence="1 2">N102</strain>
    </source>
</reference>
<protein>
    <submittedName>
        <fullName evidence="1">Uncharacterized protein</fullName>
    </submittedName>
</protein>
<accession>A0A346NKF5</accession>
<dbReference type="Proteomes" id="UP000262073">
    <property type="component" value="Chromosome"/>
</dbReference>
<sequence length="63" mass="6864">MFHYSALIYTGTGQALVHGTAVAKYDFEQQLVARFGIYVCLWCSEGTPCASPLAPSVLPHCNE</sequence>
<organism evidence="1 2">
    <name type="scientific">Salinimonas sediminis</name>
    <dbReference type="NCBI Taxonomy" id="2303538"/>
    <lineage>
        <taxon>Bacteria</taxon>
        <taxon>Pseudomonadati</taxon>
        <taxon>Pseudomonadota</taxon>
        <taxon>Gammaproteobacteria</taxon>
        <taxon>Alteromonadales</taxon>
        <taxon>Alteromonadaceae</taxon>
        <taxon>Alteromonas/Salinimonas group</taxon>
        <taxon>Salinimonas</taxon>
    </lineage>
</organism>
<evidence type="ECO:0000313" key="2">
    <source>
        <dbReference type="Proteomes" id="UP000262073"/>
    </source>
</evidence>
<name>A0A346NKF5_9ALTE</name>
<proteinExistence type="predicted"/>
<gene>
    <name evidence="1" type="ORF">D0Y50_06265</name>
</gene>
<dbReference type="AlphaFoldDB" id="A0A346NKF5"/>
<keyword evidence="2" id="KW-1185">Reference proteome</keyword>
<dbReference type="KEGG" id="salm:D0Y50_06265"/>
<evidence type="ECO:0000313" key="1">
    <source>
        <dbReference type="EMBL" id="AXR06012.1"/>
    </source>
</evidence>
<dbReference type="EMBL" id="CP031769">
    <property type="protein sequence ID" value="AXR06012.1"/>
    <property type="molecule type" value="Genomic_DNA"/>
</dbReference>